<protein>
    <submittedName>
        <fullName evidence="1">Uncharacterized protein</fullName>
    </submittedName>
</protein>
<name>A0A8S5PR56_9CAUD</name>
<dbReference type="EMBL" id="BK015481">
    <property type="protein sequence ID" value="DAE08997.1"/>
    <property type="molecule type" value="Genomic_DNA"/>
</dbReference>
<sequence length="43" mass="4907">MSLYLSIDFMLKSLDEKKAKESFKNILLSVANMLILIFATNVI</sequence>
<accession>A0A8S5PR56</accession>
<proteinExistence type="predicted"/>
<organism evidence="1">
    <name type="scientific">Siphoviridae sp. ct16M3</name>
    <dbReference type="NCBI Taxonomy" id="2825305"/>
    <lineage>
        <taxon>Viruses</taxon>
        <taxon>Duplodnaviria</taxon>
        <taxon>Heunggongvirae</taxon>
        <taxon>Uroviricota</taxon>
        <taxon>Caudoviricetes</taxon>
    </lineage>
</organism>
<reference evidence="1" key="1">
    <citation type="journal article" date="2021" name="Proc. Natl. Acad. Sci. U.S.A.">
        <title>A Catalog of Tens of Thousands of Viruses from Human Metagenomes Reveals Hidden Associations with Chronic Diseases.</title>
        <authorList>
            <person name="Tisza M.J."/>
            <person name="Buck C.B."/>
        </authorList>
    </citation>
    <scope>NUCLEOTIDE SEQUENCE</scope>
    <source>
        <strain evidence="1">Ct16M3</strain>
    </source>
</reference>
<evidence type="ECO:0000313" key="1">
    <source>
        <dbReference type="EMBL" id="DAE08997.1"/>
    </source>
</evidence>